<dbReference type="Proteomes" id="UP000007755">
    <property type="component" value="Unassembled WGS sequence"/>
</dbReference>
<keyword evidence="3" id="KW-1185">Reference proteome</keyword>
<proteinExistence type="predicted"/>
<name>F4X120_ACREC</name>
<gene>
    <name evidence="2" type="ORF">G5I_11977</name>
</gene>
<organism evidence="3">
    <name type="scientific">Acromyrmex echinatior</name>
    <name type="common">Panamanian leafcutter ant</name>
    <name type="synonym">Acromyrmex octospinosus echinatior</name>
    <dbReference type="NCBI Taxonomy" id="103372"/>
    <lineage>
        <taxon>Eukaryota</taxon>
        <taxon>Metazoa</taxon>
        <taxon>Ecdysozoa</taxon>
        <taxon>Arthropoda</taxon>
        <taxon>Hexapoda</taxon>
        <taxon>Insecta</taxon>
        <taxon>Pterygota</taxon>
        <taxon>Neoptera</taxon>
        <taxon>Endopterygota</taxon>
        <taxon>Hymenoptera</taxon>
        <taxon>Apocrita</taxon>
        <taxon>Aculeata</taxon>
        <taxon>Formicoidea</taxon>
        <taxon>Formicidae</taxon>
        <taxon>Myrmicinae</taxon>
        <taxon>Acromyrmex</taxon>
    </lineage>
</organism>
<accession>F4X120</accession>
<dbReference type="EMBL" id="GL888525">
    <property type="protein sequence ID" value="EGI59831.1"/>
    <property type="molecule type" value="Genomic_DNA"/>
</dbReference>
<dbReference type="InParanoid" id="F4X120"/>
<dbReference type="eggNOG" id="ENOG502SCDK">
    <property type="taxonomic scope" value="Eukaryota"/>
</dbReference>
<evidence type="ECO:0000256" key="1">
    <source>
        <dbReference type="SAM" id="MobiDB-lite"/>
    </source>
</evidence>
<dbReference type="OrthoDB" id="6285196at2759"/>
<feature type="region of interest" description="Disordered" evidence="1">
    <location>
        <begin position="24"/>
        <end position="147"/>
    </location>
</feature>
<evidence type="ECO:0000313" key="2">
    <source>
        <dbReference type="EMBL" id="EGI59831.1"/>
    </source>
</evidence>
<feature type="compositionally biased region" description="Low complexity" evidence="1">
    <location>
        <begin position="114"/>
        <end position="147"/>
    </location>
</feature>
<feature type="compositionally biased region" description="Low complexity" evidence="1">
    <location>
        <begin position="45"/>
        <end position="78"/>
    </location>
</feature>
<sequence length="401" mass="43619">MDEIRGSSSGRRLSQILDPITRLASDFGSNSAPCSPRLGARVQDSSGGPAAAGQSGPIGAAGPATVAAGVSSSSRAGPSGAGTAGSSNSGPDSPRLWPRQFRQAPTPPPRPRHAGAAATTVINTASTSTSVSTNVNNNNNNNNAGSSVDGGAPLSVIHARDSPYVNVSNLFFHRDKSFAESARSAGYIELREKPKCSPYDFTSESSGHVEYADKRTFVTPVQSDLAYDVGKEPGSPLCRGRLNYDPGPSSGRSHFDRAFSFSGRQPSEQLPASRIYEAGRLFVDSRATGGNVDLKREKLDVRPTYSTSKSFDGYTTTVEELNWQERCLELQLELHRSRSQATRVRDMLREKSPTYGRDFWFGVRCFDILALWPFVWYMLWHSRTATVHSIDYVYMDTLYRV</sequence>
<reference evidence="2" key="1">
    <citation type="submission" date="2011-02" db="EMBL/GenBank/DDBJ databases">
        <title>The genome of the leaf-cutting ant Acromyrmex echinatior suggests key adaptations to social evolution and fungus farming.</title>
        <authorList>
            <person name="Nygaard S."/>
            <person name="Zhang G."/>
        </authorList>
    </citation>
    <scope>NUCLEOTIDE SEQUENCE</scope>
</reference>
<evidence type="ECO:0000313" key="3">
    <source>
        <dbReference type="Proteomes" id="UP000007755"/>
    </source>
</evidence>
<protein>
    <submittedName>
        <fullName evidence="2">Uncharacterized protein</fullName>
    </submittedName>
</protein>
<dbReference type="AlphaFoldDB" id="F4X120"/>